<organism evidence="1 2">
    <name type="scientific">Acinetobacter haemolyticus ATCC 19194</name>
    <dbReference type="NCBI Taxonomy" id="707232"/>
    <lineage>
        <taxon>Bacteria</taxon>
        <taxon>Pseudomonadati</taxon>
        <taxon>Pseudomonadota</taxon>
        <taxon>Gammaproteobacteria</taxon>
        <taxon>Moraxellales</taxon>
        <taxon>Moraxellaceae</taxon>
        <taxon>Acinetobacter</taxon>
    </lineage>
</organism>
<dbReference type="AlphaFoldDB" id="D4XLR7"/>
<proteinExistence type="predicted"/>
<dbReference type="Proteomes" id="UP000003085">
    <property type="component" value="Unassembled WGS sequence"/>
</dbReference>
<dbReference type="HOGENOM" id="CLU_3303188_0_0_6"/>
<accession>D4XLR7</accession>
<reference evidence="2" key="1">
    <citation type="submission" date="2010-03" db="EMBL/GenBank/DDBJ databases">
        <title>Complete sequence of Mobiluncus curtisii ATCC 43063.</title>
        <authorList>
            <person name="Muzny D."/>
            <person name="Qin X."/>
            <person name="Deng J."/>
            <person name="Jiang H."/>
            <person name="Liu Y."/>
            <person name="Qu J."/>
            <person name="Song X.-Z."/>
            <person name="Zhang L."/>
            <person name="Thornton R."/>
            <person name="Coyle M."/>
            <person name="Francisco L."/>
            <person name="Jackson L."/>
            <person name="Javaid M."/>
            <person name="Korchina V."/>
            <person name="Kovar C."/>
            <person name="Mata R."/>
            <person name="Mathew T."/>
            <person name="Ngo R."/>
            <person name="Nguyen L."/>
            <person name="Nguyen N."/>
            <person name="Okwuonu G."/>
            <person name="Ongeri F."/>
            <person name="Pham C."/>
            <person name="Simmons D."/>
            <person name="Wilczek-Boney K."/>
            <person name="Hale W."/>
            <person name="Jakkamsetti A."/>
            <person name="Pham P."/>
            <person name="Ruth R."/>
            <person name="San Lucas F."/>
            <person name="Warren J."/>
            <person name="Zhang J."/>
            <person name="Zhao Z."/>
            <person name="Zhou C."/>
            <person name="Zhu D."/>
            <person name="Lee S."/>
            <person name="Bess C."/>
            <person name="Blankenburg K."/>
            <person name="Forbes L."/>
            <person name="Fu Q."/>
            <person name="Gubbala S."/>
            <person name="Hirani K."/>
            <person name="Jayaseelan J.C."/>
            <person name="Lara F."/>
            <person name="Munidasa M."/>
            <person name="Palculict T."/>
            <person name="Patil S."/>
            <person name="Pu L.-L."/>
            <person name="Saada N."/>
            <person name="Tang L."/>
            <person name="Weissenberger G."/>
            <person name="Zhu Y."/>
            <person name="Hemphill L."/>
            <person name="Shang Y."/>
            <person name="Youmans B."/>
            <person name="Ayvaz T."/>
            <person name="Ross M."/>
            <person name="Santibanez J."/>
            <person name="Aqrawi P."/>
            <person name="Gross S."/>
            <person name="Joshi V."/>
            <person name="Fowler G."/>
            <person name="Nazareth L."/>
            <person name="Reid J."/>
            <person name="Worley K."/>
            <person name="Petrosino J."/>
            <person name="Highlander S."/>
            <person name="Gibbs R."/>
            <person name="Gibbs R."/>
        </authorList>
    </citation>
    <scope>NUCLEOTIDE SEQUENCE [LARGE SCALE GENOMIC DNA]</scope>
    <source>
        <strain evidence="2">ATCC 19194</strain>
    </source>
</reference>
<protein>
    <submittedName>
        <fullName evidence="1">Uncharacterized protein</fullName>
    </submittedName>
</protein>
<dbReference type="EMBL" id="ADMT01000087">
    <property type="protein sequence ID" value="EFF83892.1"/>
    <property type="molecule type" value="Genomic_DNA"/>
</dbReference>
<name>D4XLR7_ACIHA</name>
<evidence type="ECO:0000313" key="2">
    <source>
        <dbReference type="Proteomes" id="UP000003085"/>
    </source>
</evidence>
<evidence type="ECO:0000313" key="1">
    <source>
        <dbReference type="EMBL" id="EFF83892.1"/>
    </source>
</evidence>
<gene>
    <name evidence="1" type="ORF">HMP0015_0659</name>
</gene>
<sequence length="39" mass="4695">MITNHIDDFSPNLDMNDYHLAKKLYMMTTPDGKNHRRFL</sequence>
<comment type="caution">
    <text evidence="1">The sequence shown here is derived from an EMBL/GenBank/DDBJ whole genome shotgun (WGS) entry which is preliminary data.</text>
</comment>